<dbReference type="InterPro" id="IPR018232">
    <property type="entry name" value="Glyco_hydro_37_CS"/>
</dbReference>
<evidence type="ECO:0000256" key="4">
    <source>
        <dbReference type="ARBA" id="ARBA00022801"/>
    </source>
</evidence>
<feature type="compositionally biased region" description="Low complexity" evidence="7">
    <location>
        <begin position="133"/>
        <end position="157"/>
    </location>
</feature>
<feature type="compositionally biased region" description="Polar residues" evidence="7">
    <location>
        <begin position="114"/>
        <end position="124"/>
    </location>
</feature>
<feature type="compositionally biased region" description="Polar residues" evidence="7">
    <location>
        <begin position="57"/>
        <end position="71"/>
    </location>
</feature>
<proteinExistence type="inferred from homology"/>
<dbReference type="AlphaFoldDB" id="A0A2A6BBF5"/>
<dbReference type="Proteomes" id="UP000005239">
    <property type="component" value="Unassembled WGS sequence"/>
</dbReference>
<dbReference type="Pfam" id="PF07647">
    <property type="entry name" value="SAM_2"/>
    <property type="match status" value="1"/>
</dbReference>
<dbReference type="SMART" id="SM00454">
    <property type="entry name" value="SAM"/>
    <property type="match status" value="1"/>
</dbReference>
<dbReference type="SUPFAM" id="SSF48208">
    <property type="entry name" value="Six-hairpin glycosidases"/>
    <property type="match status" value="1"/>
</dbReference>
<evidence type="ECO:0000313" key="8">
    <source>
        <dbReference type="EnsemblMetazoa" id="PPA15335.1"/>
    </source>
</evidence>
<keyword evidence="4 6" id="KW-0378">Hydrolase</keyword>
<name>A0A2A6BBF5_PRIPA</name>
<dbReference type="InterPro" id="IPR001661">
    <property type="entry name" value="Glyco_hydro_37"/>
</dbReference>
<dbReference type="PROSITE" id="PS50105">
    <property type="entry name" value="SAM_DOMAIN"/>
    <property type="match status" value="1"/>
</dbReference>
<evidence type="ECO:0000256" key="6">
    <source>
        <dbReference type="RuleBase" id="RU361180"/>
    </source>
</evidence>
<dbReference type="GO" id="GO:0005993">
    <property type="term" value="P:trehalose catabolic process"/>
    <property type="evidence" value="ECO:0000318"/>
    <property type="project" value="GO_Central"/>
</dbReference>
<dbReference type="SUPFAM" id="SSF47769">
    <property type="entry name" value="SAM/Pointed domain"/>
    <property type="match status" value="1"/>
</dbReference>
<reference evidence="9" key="1">
    <citation type="journal article" date="2008" name="Nat. Genet.">
        <title>The Pristionchus pacificus genome provides a unique perspective on nematode lifestyle and parasitism.</title>
        <authorList>
            <person name="Dieterich C."/>
            <person name="Clifton S.W."/>
            <person name="Schuster L.N."/>
            <person name="Chinwalla A."/>
            <person name="Delehaunty K."/>
            <person name="Dinkelacker I."/>
            <person name="Fulton L."/>
            <person name="Fulton R."/>
            <person name="Godfrey J."/>
            <person name="Minx P."/>
            <person name="Mitreva M."/>
            <person name="Roeseler W."/>
            <person name="Tian H."/>
            <person name="Witte H."/>
            <person name="Yang S.P."/>
            <person name="Wilson R.K."/>
            <person name="Sommer R.J."/>
        </authorList>
    </citation>
    <scope>NUCLEOTIDE SEQUENCE [LARGE SCALE GENOMIC DNA]</scope>
    <source>
        <strain evidence="9">PS312</strain>
    </source>
</reference>
<evidence type="ECO:0000256" key="5">
    <source>
        <dbReference type="ARBA" id="ARBA00023295"/>
    </source>
</evidence>
<feature type="region of interest" description="Disordered" evidence="7">
    <location>
        <begin position="1"/>
        <end position="41"/>
    </location>
</feature>
<evidence type="ECO:0000256" key="1">
    <source>
        <dbReference type="ARBA" id="ARBA00005615"/>
    </source>
</evidence>
<dbReference type="EC" id="3.2.1.28" evidence="2 6"/>
<feature type="region of interest" description="Disordered" evidence="7">
    <location>
        <begin position="55"/>
        <end position="199"/>
    </location>
</feature>
<dbReference type="InterPro" id="IPR012341">
    <property type="entry name" value="6hp_glycosidase-like_sf"/>
</dbReference>
<dbReference type="InterPro" id="IPR001660">
    <property type="entry name" value="SAM"/>
</dbReference>
<reference evidence="8" key="2">
    <citation type="submission" date="2022-06" db="UniProtKB">
        <authorList>
            <consortium name="EnsemblMetazoa"/>
        </authorList>
    </citation>
    <scope>IDENTIFICATION</scope>
    <source>
        <strain evidence="8">PS312</strain>
    </source>
</reference>
<accession>A0A2A6BBF5</accession>
<protein>
    <recommendedName>
        <fullName evidence="3 6">Trehalase</fullName>
        <ecNumber evidence="2 6">3.2.1.28</ecNumber>
    </recommendedName>
    <alternativeName>
        <fullName evidence="6">Alpha-trehalose glucohydrolase</fullName>
    </alternativeName>
</protein>
<evidence type="ECO:0000256" key="2">
    <source>
        <dbReference type="ARBA" id="ARBA00012757"/>
    </source>
</evidence>
<dbReference type="PANTHER" id="PTHR23403">
    <property type="entry name" value="TREHALASE"/>
    <property type="match status" value="1"/>
</dbReference>
<dbReference type="CDD" id="cd09487">
    <property type="entry name" value="SAM_superfamily"/>
    <property type="match status" value="1"/>
</dbReference>
<dbReference type="InterPro" id="IPR013761">
    <property type="entry name" value="SAM/pointed_sf"/>
</dbReference>
<dbReference type="EnsemblMetazoa" id="PPA15335.1">
    <property type="protein sequence ID" value="PPA15335.1"/>
    <property type="gene ID" value="WBGene00104889"/>
</dbReference>
<comment type="similarity">
    <text evidence="1 6">Belongs to the glycosyl hydrolase 37 family.</text>
</comment>
<keyword evidence="9" id="KW-1185">Reference proteome</keyword>
<sequence length="987" mass="113715">MAIVRPYEPPPDYPLDDRPSTVYSNPVYRNPRLYSSPSTHSHYDMIRTRQYPEIAGLSTQDRTPSLRSFSSRGGEGREAGNNNNQIPTRHPQQRQWSSSSTTSFHDTPFCPSRLNPNLRNTPSRAETDRLSQVSGWTSSGVASSPSPSPSLLLRSAVHSPLRSESQQSTTYRKTLRKSCPDLNESREEERRRRRMKKREEREWAKKDLMKWRLDDVILWLQEIGEEEWASLLIGYEIKGEDVAKWDEEALAKFGIDDIATRRKILSERDKMIKKKGGKERTSLFDIITRANGDQVVVVETPLTVRDLIVSRHSSGCLAVQKVAGSNLPLEEDDCLLEVNSVPGEQFTSPLMLTKLISDSGGRPIRFVVLRRARLCVHPEEEITRDSSSGVSSSSPVHHSNEKLYSLDRCGANRMRIGRWAGFRFFPSPLHSQKSLAHSRPVALLREHMDRDSIDPTLSVFCHGSLLHSVQTARLFPDSKHFVDMPLTADPDVILDRWARLNEKGDVDEETLVHFVSQYFDEPGSELECIYPTDFKDKIDSFLSLRTPFKEWAEQIHGKWPVLTRRVKEEILERSNRCTLIPLPYPFVVPGGRFRELYYWDSFFTIKGLLVSKMYETARGMILNMKSLIDRFGFVPNGNRLYYLNRSQPPLLTWCLNAYFESTGDTDFLREILPTLIKELHFFDLHRSIIVDGSTVPLYHHKVIARGPRPESYREDMHTAANVPEEDRNRLYGDIAAAAESGRDFSSRWASHANTFHLHNTRTQDFLPVDLNSIICMNLRLISNMFITLEEHENAAEYDRRSKEMKEEIRRLFWSESQGMWFDFDLRSNKRSHRFYDSHLLPLYADIVHEDFDLTRVIDYLNRNGLISEPGGIPSSTVATGEQWDYPNAWAPIMWIIIQGLRKNGAMELSRNLTAKWLTRILNEWRRSGGKMFEKYDVTSFCGREKARGGEYEVQEGFGWTNGVVLDLLMTYPDIEPTNQECPCCQAN</sequence>
<dbReference type="Gene3D" id="1.50.10.10">
    <property type="match status" value="1"/>
</dbReference>
<organism evidence="8 9">
    <name type="scientific">Pristionchus pacificus</name>
    <name type="common">Parasitic nematode worm</name>
    <dbReference type="NCBI Taxonomy" id="54126"/>
    <lineage>
        <taxon>Eukaryota</taxon>
        <taxon>Metazoa</taxon>
        <taxon>Ecdysozoa</taxon>
        <taxon>Nematoda</taxon>
        <taxon>Chromadorea</taxon>
        <taxon>Rhabditida</taxon>
        <taxon>Rhabditina</taxon>
        <taxon>Diplogasteromorpha</taxon>
        <taxon>Diplogasteroidea</taxon>
        <taxon>Neodiplogasteridae</taxon>
        <taxon>Pristionchus</taxon>
    </lineage>
</organism>
<gene>
    <name evidence="8" type="primary">WBGene00104889</name>
</gene>
<evidence type="ECO:0000313" key="9">
    <source>
        <dbReference type="Proteomes" id="UP000005239"/>
    </source>
</evidence>
<comment type="catalytic activity">
    <reaction evidence="6">
        <text>alpha,alpha-trehalose + H2O = alpha-D-glucose + beta-D-glucose</text>
        <dbReference type="Rhea" id="RHEA:32675"/>
        <dbReference type="ChEBI" id="CHEBI:15377"/>
        <dbReference type="ChEBI" id="CHEBI:15903"/>
        <dbReference type="ChEBI" id="CHEBI:16551"/>
        <dbReference type="ChEBI" id="CHEBI:17925"/>
        <dbReference type="EC" id="3.2.1.28"/>
    </reaction>
</comment>
<dbReference type="PANTHER" id="PTHR23403:SF24">
    <property type="entry name" value="TREHALASE"/>
    <property type="match status" value="1"/>
</dbReference>
<evidence type="ECO:0000256" key="7">
    <source>
        <dbReference type="SAM" id="MobiDB-lite"/>
    </source>
</evidence>
<dbReference type="GO" id="GO:0004555">
    <property type="term" value="F:alpha,alpha-trehalase activity"/>
    <property type="evidence" value="ECO:0000318"/>
    <property type="project" value="GO_Central"/>
</dbReference>
<feature type="compositionally biased region" description="Polar residues" evidence="7">
    <location>
        <begin position="162"/>
        <end position="172"/>
    </location>
</feature>
<evidence type="ECO:0000256" key="3">
    <source>
        <dbReference type="ARBA" id="ARBA00019905"/>
    </source>
</evidence>
<dbReference type="PROSITE" id="PS00928">
    <property type="entry name" value="TREHALASE_2"/>
    <property type="match status" value="1"/>
</dbReference>
<accession>A0A8R1UC24</accession>
<dbReference type="Pfam" id="PF01204">
    <property type="entry name" value="Trehalase"/>
    <property type="match status" value="1"/>
</dbReference>
<dbReference type="Gene3D" id="1.10.150.50">
    <property type="entry name" value="Transcription Factor, Ets-1"/>
    <property type="match status" value="1"/>
</dbReference>
<dbReference type="PRINTS" id="PR00744">
    <property type="entry name" value="GLHYDRLASE37"/>
</dbReference>
<dbReference type="InterPro" id="IPR008928">
    <property type="entry name" value="6-hairpin_glycosidase_sf"/>
</dbReference>
<keyword evidence="5 6" id="KW-0326">Glycosidase</keyword>